<sequence length="754" mass="81144">MTTTFALLLRTARHECGLTLEELSEVSGVSVRALSDMERGKALGPQRRTVELIADALKLEGVRRAEFVALAKAGRARPERLTVAPGLCELPGSIGDFTGRTAELTWIAGLLDASDGPTDRLGAAVISGGAGVGKTTLVVRAAHRLRDRFPDGVYFLNALGMSRRPAASTDLLGLALRAIGVRDQQLPQAPAERAGRYRQLLRQRRVLVIVDDAAAESQVRPLLPGAGPSQLIVTSRRLLAGLEGVQRLHLDPMPAVDAKDLLGRILAERAGPPRADDLQQLVDLLGGLPLAVRIVGNRLTSRPGWSTADLVARLSAAERRLDQLNAGDLKMAAAFEMSYEQLPDLVRPLFRRASLVPGADFSAALLSVIGEVPVAVAEDRLDDLVDLGLLDAAEGGRYRFHDLVRLYASRCLQAEDPVNVVTDARRRMVAWLLDTLTTAGRSVQPGGVDTAVFGCADDAEAWIRAESEHWFQALGAAAVAGDHRAVVRAVNAVYAFYERWVHWPHWADVFTLALDSAVQLDDAALQAEFLNHLAYTHTLPWRMDGTAALDCAQRARALARQAGDLRQEAFALLYTAAALRVRPPRDPQAALGAIRQATDLFARVGDVGAHMESVLGCGVIAFDLGNTAAALADYQRALAITEDPGSGLTPFAVEAVLPHILGHTAQALGRLGRRGEAIPMMLRAVHLFERLQVVMGQAAWLRILGEELYGNDHAAEARASLSRAGELYETVGQHDRAAYCRDRANAISTAGAEP</sequence>
<evidence type="ECO:0000313" key="3">
    <source>
        <dbReference type="Proteomes" id="UP001501470"/>
    </source>
</evidence>
<dbReference type="SUPFAM" id="SSF47413">
    <property type="entry name" value="lambda repressor-like DNA-binding domains"/>
    <property type="match status" value="1"/>
</dbReference>
<evidence type="ECO:0000313" key="2">
    <source>
        <dbReference type="EMBL" id="GAA1568023.1"/>
    </source>
</evidence>
<name>A0ABN2D0F0_9ACTN</name>
<dbReference type="RefSeq" id="WP_344513578.1">
    <property type="nucleotide sequence ID" value="NZ_BAAAQD010000039.1"/>
</dbReference>
<dbReference type="InterPro" id="IPR001387">
    <property type="entry name" value="Cro/C1-type_HTH"/>
</dbReference>
<protein>
    <submittedName>
        <fullName evidence="2">XRE family transcriptional regulator</fullName>
    </submittedName>
</protein>
<comment type="caution">
    <text evidence="2">The sequence shown here is derived from an EMBL/GenBank/DDBJ whole genome shotgun (WGS) entry which is preliminary data.</text>
</comment>
<accession>A0ABN2D0F0</accession>
<dbReference type="EMBL" id="BAAAQD010000039">
    <property type="protein sequence ID" value="GAA1568023.1"/>
    <property type="molecule type" value="Genomic_DNA"/>
</dbReference>
<dbReference type="Pfam" id="PF00931">
    <property type="entry name" value="NB-ARC"/>
    <property type="match status" value="1"/>
</dbReference>
<reference evidence="2 3" key="1">
    <citation type="journal article" date="2019" name="Int. J. Syst. Evol. Microbiol.">
        <title>The Global Catalogue of Microorganisms (GCM) 10K type strain sequencing project: providing services to taxonomists for standard genome sequencing and annotation.</title>
        <authorList>
            <consortium name="The Broad Institute Genomics Platform"/>
            <consortium name="The Broad Institute Genome Sequencing Center for Infectious Disease"/>
            <person name="Wu L."/>
            <person name="Ma J."/>
        </authorList>
    </citation>
    <scope>NUCLEOTIDE SEQUENCE [LARGE SCALE GENOMIC DNA]</scope>
    <source>
        <strain evidence="2 3">JCM 15933</strain>
    </source>
</reference>
<dbReference type="SUPFAM" id="SSF48452">
    <property type="entry name" value="TPR-like"/>
    <property type="match status" value="2"/>
</dbReference>
<dbReference type="Gene3D" id="1.10.260.40">
    <property type="entry name" value="lambda repressor-like DNA-binding domains"/>
    <property type="match status" value="1"/>
</dbReference>
<dbReference type="PRINTS" id="PR00364">
    <property type="entry name" value="DISEASERSIST"/>
</dbReference>
<dbReference type="Pfam" id="PF13560">
    <property type="entry name" value="HTH_31"/>
    <property type="match status" value="1"/>
</dbReference>
<evidence type="ECO:0000259" key="1">
    <source>
        <dbReference type="PROSITE" id="PS50943"/>
    </source>
</evidence>
<organism evidence="2 3">
    <name type="scientific">Dactylosporangium maewongense</name>
    <dbReference type="NCBI Taxonomy" id="634393"/>
    <lineage>
        <taxon>Bacteria</taxon>
        <taxon>Bacillati</taxon>
        <taxon>Actinomycetota</taxon>
        <taxon>Actinomycetes</taxon>
        <taxon>Micromonosporales</taxon>
        <taxon>Micromonosporaceae</taxon>
        <taxon>Dactylosporangium</taxon>
    </lineage>
</organism>
<dbReference type="PROSITE" id="PS50943">
    <property type="entry name" value="HTH_CROC1"/>
    <property type="match status" value="1"/>
</dbReference>
<gene>
    <name evidence="2" type="ORF">GCM10009827_107170</name>
</gene>
<proteinExistence type="predicted"/>
<dbReference type="InterPro" id="IPR010982">
    <property type="entry name" value="Lambda_DNA-bd_dom_sf"/>
</dbReference>
<dbReference type="PANTHER" id="PTHR47691">
    <property type="entry name" value="REGULATOR-RELATED"/>
    <property type="match status" value="1"/>
</dbReference>
<dbReference type="CDD" id="cd00093">
    <property type="entry name" value="HTH_XRE"/>
    <property type="match status" value="1"/>
</dbReference>
<feature type="domain" description="HTH cro/C1-type" evidence="1">
    <location>
        <begin position="9"/>
        <end position="64"/>
    </location>
</feature>
<dbReference type="SUPFAM" id="SSF52540">
    <property type="entry name" value="P-loop containing nucleoside triphosphate hydrolases"/>
    <property type="match status" value="1"/>
</dbReference>
<dbReference type="Gene3D" id="1.25.40.10">
    <property type="entry name" value="Tetratricopeptide repeat domain"/>
    <property type="match status" value="1"/>
</dbReference>
<dbReference type="SMART" id="SM00530">
    <property type="entry name" value="HTH_XRE"/>
    <property type="match status" value="1"/>
</dbReference>
<dbReference type="InterPro" id="IPR027417">
    <property type="entry name" value="P-loop_NTPase"/>
</dbReference>
<keyword evidence="3" id="KW-1185">Reference proteome</keyword>
<dbReference type="InterPro" id="IPR011990">
    <property type="entry name" value="TPR-like_helical_dom_sf"/>
</dbReference>
<dbReference type="InterPro" id="IPR002182">
    <property type="entry name" value="NB-ARC"/>
</dbReference>
<dbReference type="PANTHER" id="PTHR47691:SF3">
    <property type="entry name" value="HTH-TYPE TRANSCRIPTIONAL REGULATOR RV0890C-RELATED"/>
    <property type="match status" value="1"/>
</dbReference>
<dbReference type="Gene3D" id="3.40.50.300">
    <property type="entry name" value="P-loop containing nucleotide triphosphate hydrolases"/>
    <property type="match status" value="1"/>
</dbReference>
<dbReference type="InterPro" id="IPR003593">
    <property type="entry name" value="AAA+_ATPase"/>
</dbReference>
<dbReference type="Proteomes" id="UP001501470">
    <property type="component" value="Unassembled WGS sequence"/>
</dbReference>
<dbReference type="SMART" id="SM00382">
    <property type="entry name" value="AAA"/>
    <property type="match status" value="1"/>
</dbReference>